<organism evidence="1 2">
    <name type="scientific">Glossina pallidipes</name>
    <name type="common">Tsetse fly</name>
    <dbReference type="NCBI Taxonomy" id="7398"/>
    <lineage>
        <taxon>Eukaryota</taxon>
        <taxon>Metazoa</taxon>
        <taxon>Ecdysozoa</taxon>
        <taxon>Arthropoda</taxon>
        <taxon>Hexapoda</taxon>
        <taxon>Insecta</taxon>
        <taxon>Pterygota</taxon>
        <taxon>Neoptera</taxon>
        <taxon>Endopterygota</taxon>
        <taxon>Diptera</taxon>
        <taxon>Brachycera</taxon>
        <taxon>Muscomorpha</taxon>
        <taxon>Hippoboscoidea</taxon>
        <taxon>Glossinidae</taxon>
        <taxon>Glossina</taxon>
    </lineage>
</organism>
<keyword evidence="2" id="KW-1185">Reference proteome</keyword>
<dbReference type="AlphaFoldDB" id="A0A1A9ZFF0"/>
<dbReference type="EnsemblMetazoa" id="GPAI012913-RA">
    <property type="protein sequence ID" value="GPAI012913-PA"/>
    <property type="gene ID" value="GPAI012913"/>
</dbReference>
<protein>
    <submittedName>
        <fullName evidence="1">Uncharacterized protein</fullName>
    </submittedName>
</protein>
<reference evidence="1" key="2">
    <citation type="submission" date="2020-05" db="UniProtKB">
        <authorList>
            <consortium name="EnsemblMetazoa"/>
        </authorList>
    </citation>
    <scope>IDENTIFICATION</scope>
    <source>
        <strain evidence="1">IAEA</strain>
    </source>
</reference>
<dbReference type="VEuPathDB" id="VectorBase:GPAI012913"/>
<name>A0A1A9ZFF0_GLOPL</name>
<proteinExistence type="predicted"/>
<accession>A0A1A9ZFF0</accession>
<sequence>MFANVSDAIDSRLLIQISRFRPTANTSKQTSVFQNIHPTQLVSAAIEHNAAYNVMDTEIWFLSDYRSMHGDSSEIAMDFERANLKPVSVSIRLRSYWFSICGCITTDVDQIKGFGNWRSETYPQYWPVDFA</sequence>
<dbReference type="Proteomes" id="UP000092445">
    <property type="component" value="Unassembled WGS sequence"/>
</dbReference>
<evidence type="ECO:0000313" key="1">
    <source>
        <dbReference type="EnsemblMetazoa" id="GPAI012913-PA"/>
    </source>
</evidence>
<reference evidence="2" key="1">
    <citation type="submission" date="2014-03" db="EMBL/GenBank/DDBJ databases">
        <authorList>
            <person name="Aksoy S."/>
            <person name="Warren W."/>
            <person name="Wilson R.K."/>
        </authorList>
    </citation>
    <scope>NUCLEOTIDE SEQUENCE [LARGE SCALE GENOMIC DNA]</scope>
    <source>
        <strain evidence="2">IAEA</strain>
    </source>
</reference>
<evidence type="ECO:0000313" key="2">
    <source>
        <dbReference type="Proteomes" id="UP000092445"/>
    </source>
</evidence>